<evidence type="ECO:0000313" key="4">
    <source>
        <dbReference type="Proteomes" id="UP000714275"/>
    </source>
</evidence>
<feature type="chain" id="PRO_5040420899" evidence="2">
    <location>
        <begin position="19"/>
        <end position="348"/>
    </location>
</feature>
<dbReference type="EMBL" id="JABBWD010000040">
    <property type="protein sequence ID" value="KAG1774558.1"/>
    <property type="molecule type" value="Genomic_DNA"/>
</dbReference>
<dbReference type="Proteomes" id="UP000714275">
    <property type="component" value="Unassembled WGS sequence"/>
</dbReference>
<protein>
    <submittedName>
        <fullName evidence="3">Uncharacterized protein</fullName>
    </submittedName>
</protein>
<evidence type="ECO:0000256" key="2">
    <source>
        <dbReference type="SAM" id="SignalP"/>
    </source>
</evidence>
<comment type="caution">
    <text evidence="3">The sequence shown here is derived from an EMBL/GenBank/DDBJ whole genome shotgun (WGS) entry which is preliminary data.</text>
</comment>
<feature type="signal peptide" evidence="2">
    <location>
        <begin position="1"/>
        <end position="18"/>
    </location>
</feature>
<reference evidence="3" key="1">
    <citation type="journal article" date="2020" name="New Phytol.">
        <title>Comparative genomics reveals dynamic genome evolution in host specialist ectomycorrhizal fungi.</title>
        <authorList>
            <person name="Lofgren L.A."/>
            <person name="Nguyen N.H."/>
            <person name="Vilgalys R."/>
            <person name="Ruytinx J."/>
            <person name="Liao H.L."/>
            <person name="Branco S."/>
            <person name="Kuo A."/>
            <person name="LaButti K."/>
            <person name="Lipzen A."/>
            <person name="Andreopoulos W."/>
            <person name="Pangilinan J."/>
            <person name="Riley R."/>
            <person name="Hundley H."/>
            <person name="Na H."/>
            <person name="Barry K."/>
            <person name="Grigoriev I.V."/>
            <person name="Stajich J.E."/>
            <person name="Kennedy P.G."/>
        </authorList>
    </citation>
    <scope>NUCLEOTIDE SEQUENCE</scope>
    <source>
        <strain evidence="3">DOB743</strain>
    </source>
</reference>
<feature type="region of interest" description="Disordered" evidence="1">
    <location>
        <begin position="134"/>
        <end position="197"/>
    </location>
</feature>
<gene>
    <name evidence="3" type="ORF">EV702DRAFT_1200139</name>
</gene>
<feature type="compositionally biased region" description="Polar residues" evidence="1">
    <location>
        <begin position="163"/>
        <end position="186"/>
    </location>
</feature>
<evidence type="ECO:0000313" key="3">
    <source>
        <dbReference type="EMBL" id="KAG1774558.1"/>
    </source>
</evidence>
<proteinExistence type="predicted"/>
<organism evidence="3 4">
    <name type="scientific">Suillus placidus</name>
    <dbReference type="NCBI Taxonomy" id="48579"/>
    <lineage>
        <taxon>Eukaryota</taxon>
        <taxon>Fungi</taxon>
        <taxon>Dikarya</taxon>
        <taxon>Basidiomycota</taxon>
        <taxon>Agaricomycotina</taxon>
        <taxon>Agaricomycetes</taxon>
        <taxon>Agaricomycetidae</taxon>
        <taxon>Boletales</taxon>
        <taxon>Suillineae</taxon>
        <taxon>Suillaceae</taxon>
        <taxon>Suillus</taxon>
    </lineage>
</organism>
<sequence length="348" mass="36718">MFNKSALLIIIGAAFVVALPTGSIPKGPSTLDDVHVLGASIPSVSDVKTPSTNHVGIADVHKEIREVAHPSFQLPQVEKEKAPTIPEDALSVPAGSLPRDESLVTDEIPEVDASTASVLKNPVNELPKILRSVIPSLPRKGKDKSDKDESETPDASTLKPLSGSASISWYTRTQPSNAVPQLNNPTPEDPDISRMQSAVGDTGKVAVIKGNSPQERHILGVHLPTVPSTPELTQSSPPKDLDLFAINTAKGLESASSPNVKPPSLARRAESCDPDYALTYCREVLQSGDSSIPKLLQTVNVDTSITGPVGLSCSAAKTADYVHPLCSKKMDVQGLALNCVEAIFNALA</sequence>
<keyword evidence="4" id="KW-1185">Reference proteome</keyword>
<dbReference type="OrthoDB" id="2632699at2759"/>
<name>A0A9P7D0F1_9AGAM</name>
<dbReference type="AlphaFoldDB" id="A0A9P7D0F1"/>
<accession>A0A9P7D0F1</accession>
<evidence type="ECO:0000256" key="1">
    <source>
        <dbReference type="SAM" id="MobiDB-lite"/>
    </source>
</evidence>
<keyword evidence="2" id="KW-0732">Signal</keyword>